<dbReference type="PANTHER" id="PTHR30136:SF24">
    <property type="entry name" value="HTH-TYPE TRANSCRIPTIONAL REPRESSOR ALLR"/>
    <property type="match status" value="1"/>
</dbReference>
<accession>A0AB39L7K7</accession>
<proteinExistence type="predicted"/>
<name>A0AB39L7K7_9MICC</name>
<dbReference type="Pfam" id="PF09339">
    <property type="entry name" value="HTH_IclR"/>
    <property type="match status" value="1"/>
</dbReference>
<dbReference type="PROSITE" id="PS51077">
    <property type="entry name" value="HTH_ICLR"/>
    <property type="match status" value="1"/>
</dbReference>
<protein>
    <submittedName>
        <fullName evidence="7">IclR family transcriptional regulator</fullName>
    </submittedName>
</protein>
<dbReference type="SMART" id="SM00346">
    <property type="entry name" value="HTH_ICLR"/>
    <property type="match status" value="1"/>
</dbReference>
<feature type="domain" description="HTH iclR-type" evidence="5">
    <location>
        <begin position="20"/>
        <end position="80"/>
    </location>
</feature>
<evidence type="ECO:0000256" key="2">
    <source>
        <dbReference type="ARBA" id="ARBA00023125"/>
    </source>
</evidence>
<dbReference type="Pfam" id="PF01614">
    <property type="entry name" value="IclR_C"/>
    <property type="match status" value="1"/>
</dbReference>
<dbReference type="Gene3D" id="1.10.10.10">
    <property type="entry name" value="Winged helix-like DNA-binding domain superfamily/Winged helix DNA-binding domain"/>
    <property type="match status" value="1"/>
</dbReference>
<dbReference type="GO" id="GO:0045892">
    <property type="term" value="P:negative regulation of DNA-templated transcription"/>
    <property type="evidence" value="ECO:0007669"/>
    <property type="project" value="TreeGrafter"/>
</dbReference>
<keyword evidence="2" id="KW-0238">DNA-binding</keyword>
<feature type="domain" description="IclR-ED" evidence="6">
    <location>
        <begin position="81"/>
        <end position="266"/>
    </location>
</feature>
<dbReference type="SUPFAM" id="SSF55781">
    <property type="entry name" value="GAF domain-like"/>
    <property type="match status" value="1"/>
</dbReference>
<dbReference type="GO" id="GO:0003700">
    <property type="term" value="F:DNA-binding transcription factor activity"/>
    <property type="evidence" value="ECO:0007669"/>
    <property type="project" value="TreeGrafter"/>
</dbReference>
<dbReference type="InterPro" id="IPR050707">
    <property type="entry name" value="HTH_MetabolicPath_Reg"/>
</dbReference>
<evidence type="ECO:0000313" key="7">
    <source>
        <dbReference type="EMBL" id="XDP47168.1"/>
    </source>
</evidence>
<gene>
    <name evidence="7" type="ORF">AB5L97_09415</name>
</gene>
<feature type="region of interest" description="Disordered" evidence="4">
    <location>
        <begin position="1"/>
        <end position="21"/>
    </location>
</feature>
<dbReference type="InterPro" id="IPR036388">
    <property type="entry name" value="WH-like_DNA-bd_sf"/>
</dbReference>
<dbReference type="SUPFAM" id="SSF46785">
    <property type="entry name" value="Winged helix' DNA-binding domain"/>
    <property type="match status" value="1"/>
</dbReference>
<dbReference type="PROSITE" id="PS51078">
    <property type="entry name" value="ICLR_ED"/>
    <property type="match status" value="1"/>
</dbReference>
<evidence type="ECO:0000259" key="6">
    <source>
        <dbReference type="PROSITE" id="PS51078"/>
    </source>
</evidence>
<dbReference type="InterPro" id="IPR014757">
    <property type="entry name" value="Tscrpt_reg_IclR_C"/>
</dbReference>
<evidence type="ECO:0000256" key="3">
    <source>
        <dbReference type="ARBA" id="ARBA00023163"/>
    </source>
</evidence>
<keyword evidence="1" id="KW-0805">Transcription regulation</keyword>
<reference evidence="7" key="1">
    <citation type="submission" date="2024-07" db="EMBL/GenBank/DDBJ databases">
        <authorList>
            <person name="fu j."/>
        </authorList>
    </citation>
    <scope>NUCLEOTIDE SEQUENCE</scope>
    <source>
        <strain evidence="7">P10A9</strain>
    </source>
</reference>
<dbReference type="GO" id="GO:0003677">
    <property type="term" value="F:DNA binding"/>
    <property type="evidence" value="ECO:0007669"/>
    <property type="project" value="UniProtKB-KW"/>
</dbReference>
<dbReference type="RefSeq" id="WP_307956413.1">
    <property type="nucleotide sequence ID" value="NZ_CP163302.1"/>
</dbReference>
<keyword evidence="3" id="KW-0804">Transcription</keyword>
<evidence type="ECO:0000259" key="5">
    <source>
        <dbReference type="PROSITE" id="PS51077"/>
    </source>
</evidence>
<dbReference type="EMBL" id="CP163302">
    <property type="protein sequence ID" value="XDP47168.1"/>
    <property type="molecule type" value="Genomic_DNA"/>
</dbReference>
<dbReference type="KEGG" id="spue:AB5L97_09415"/>
<organism evidence="7">
    <name type="scientific">Sinomonas puerhi</name>
    <dbReference type="NCBI Taxonomy" id="3238584"/>
    <lineage>
        <taxon>Bacteria</taxon>
        <taxon>Bacillati</taxon>
        <taxon>Actinomycetota</taxon>
        <taxon>Actinomycetes</taxon>
        <taxon>Micrococcales</taxon>
        <taxon>Micrococcaceae</taxon>
        <taxon>Sinomonas</taxon>
    </lineage>
</organism>
<dbReference type="InterPro" id="IPR029016">
    <property type="entry name" value="GAF-like_dom_sf"/>
</dbReference>
<dbReference type="PANTHER" id="PTHR30136">
    <property type="entry name" value="HELIX-TURN-HELIX TRANSCRIPTIONAL REGULATOR, ICLR FAMILY"/>
    <property type="match status" value="1"/>
</dbReference>
<dbReference type="InterPro" id="IPR036390">
    <property type="entry name" value="WH_DNA-bd_sf"/>
</dbReference>
<evidence type="ECO:0000256" key="4">
    <source>
        <dbReference type="SAM" id="MobiDB-lite"/>
    </source>
</evidence>
<dbReference type="AlphaFoldDB" id="A0AB39L7K7"/>
<dbReference type="InterPro" id="IPR005471">
    <property type="entry name" value="Tscrpt_reg_IclR_N"/>
</dbReference>
<sequence length="281" mass="30279">MAKSIPNDGDEQDRERRDPAPAVTRSLKILGVLAEANGPLTLTEIATALGLPKSSTMNLCLALEEGGMVQRVPSGYQLGRRNAELGGAFAAQFNQVREFYAVCQASPVLRHEVVQVAMLDDHDALYLARHEGSRTVRFGTPLGSRIHAALSATGNALLMVMDDSRIEAIMADQVPFPHVTDRSVRELPELLEKLHRARERGWALDPGQGMPGLVGVAVPLEGWAPGDPPLALGVAIQEARATPEHLERVAEALKDAALQLTNPLGASARRDLEESRRSSEG</sequence>
<dbReference type="Gene3D" id="3.30.450.40">
    <property type="match status" value="1"/>
</dbReference>
<evidence type="ECO:0000256" key="1">
    <source>
        <dbReference type="ARBA" id="ARBA00023015"/>
    </source>
</evidence>